<evidence type="ECO:0000313" key="2">
    <source>
        <dbReference type="Proteomes" id="UP000366819"/>
    </source>
</evidence>
<name>A0A5E4WEU2_9BURK</name>
<dbReference type="AlphaFoldDB" id="A0A5E4WEU2"/>
<dbReference type="EMBL" id="CABPSN010000004">
    <property type="protein sequence ID" value="VVE23352.1"/>
    <property type="molecule type" value="Genomic_DNA"/>
</dbReference>
<evidence type="ECO:0000313" key="1">
    <source>
        <dbReference type="EMBL" id="VVE23352.1"/>
    </source>
</evidence>
<dbReference type="Proteomes" id="UP000366819">
    <property type="component" value="Unassembled WGS sequence"/>
</dbReference>
<keyword evidence="2" id="KW-1185">Reference proteome</keyword>
<dbReference type="OrthoDB" id="8937944at2"/>
<organism evidence="1 2">
    <name type="scientific">Pandoraea aquatica</name>
    <dbReference type="NCBI Taxonomy" id="2508290"/>
    <lineage>
        <taxon>Bacteria</taxon>
        <taxon>Pseudomonadati</taxon>
        <taxon>Pseudomonadota</taxon>
        <taxon>Betaproteobacteria</taxon>
        <taxon>Burkholderiales</taxon>
        <taxon>Burkholderiaceae</taxon>
        <taxon>Pandoraea</taxon>
    </lineage>
</organism>
<reference evidence="1 2" key="1">
    <citation type="submission" date="2019-08" db="EMBL/GenBank/DDBJ databases">
        <authorList>
            <person name="Peeters C."/>
        </authorList>
    </citation>
    <scope>NUCLEOTIDE SEQUENCE [LARGE SCALE GENOMIC DNA]</scope>
    <source>
        <strain evidence="1 2">LMG 31011</strain>
    </source>
</reference>
<sequence length="352" mass="38952">MAKIPLMAFIVDPEVEADGITAAYLAAHDDTLPARVPSPPTVLPTDLLYCMIDGEVIASMTYEFTEDDRNKPIDVAYPGAELRLLEEGEHSFTYRVERADGAIVGDSMVKMLLVSLFPALDLRPPTLPNTPDNALNPINALRGTVVNVAYSGMQAGQDVQVHWEGVSDDSNIDTPWKTVPDDVPEFMSFEIVPFLIAANIDATVAVSYTVNREGMASDSEVLNLRILPFELKYMHPPQLPDLGGGSHIEPDRLPNGLTVELAPWYLAFERQRLWLWCWGESSDSPGQPYQHYMKTDYLISADEAANGVTAKVPASWLTPLAHGSRLVFQYQVAFRDGAKQESSRVSFEVINR</sequence>
<proteinExistence type="predicted"/>
<dbReference type="RefSeq" id="WP_150576770.1">
    <property type="nucleotide sequence ID" value="NZ_CABPSN010000004.1"/>
</dbReference>
<accession>A0A5E4WEU2</accession>
<gene>
    <name evidence="1" type="ORF">PAQ31011_03277</name>
</gene>
<protein>
    <submittedName>
        <fullName evidence="1">Uncharacterized protein</fullName>
    </submittedName>
</protein>